<sequence>MAQVACTPCTGDRRRRRDQVVSSGFCRDRRPSRHQDLRSGTTRSACMLEEQRLEERWDGSRLPSPKVFSFTPSPSISFLLH</sequence>
<organism evidence="2 3">
    <name type="scientific">Musa troglodytarum</name>
    <name type="common">fe'i banana</name>
    <dbReference type="NCBI Taxonomy" id="320322"/>
    <lineage>
        <taxon>Eukaryota</taxon>
        <taxon>Viridiplantae</taxon>
        <taxon>Streptophyta</taxon>
        <taxon>Embryophyta</taxon>
        <taxon>Tracheophyta</taxon>
        <taxon>Spermatophyta</taxon>
        <taxon>Magnoliopsida</taxon>
        <taxon>Liliopsida</taxon>
        <taxon>Zingiberales</taxon>
        <taxon>Musaceae</taxon>
        <taxon>Musa</taxon>
    </lineage>
</organism>
<evidence type="ECO:0000256" key="1">
    <source>
        <dbReference type="SAM" id="MobiDB-lite"/>
    </source>
</evidence>
<keyword evidence="3" id="KW-1185">Reference proteome</keyword>
<protein>
    <submittedName>
        <fullName evidence="2">Uncharacterized protein</fullName>
    </submittedName>
</protein>
<name>A0A9E7FG27_9LILI</name>
<feature type="compositionally biased region" description="Basic and acidic residues" evidence="1">
    <location>
        <begin position="26"/>
        <end position="37"/>
    </location>
</feature>
<proteinExistence type="predicted"/>
<evidence type="ECO:0000313" key="3">
    <source>
        <dbReference type="Proteomes" id="UP001055439"/>
    </source>
</evidence>
<dbReference type="AlphaFoldDB" id="A0A9E7FG27"/>
<gene>
    <name evidence="2" type="ORF">MUK42_30833</name>
</gene>
<evidence type="ECO:0000313" key="2">
    <source>
        <dbReference type="EMBL" id="URD94880.1"/>
    </source>
</evidence>
<reference evidence="2" key="1">
    <citation type="submission" date="2022-05" db="EMBL/GenBank/DDBJ databases">
        <title>The Musa troglodytarum L. genome provides insights into the mechanism of non-climacteric behaviour and enrichment of carotenoids.</title>
        <authorList>
            <person name="Wang J."/>
        </authorList>
    </citation>
    <scope>NUCLEOTIDE SEQUENCE</scope>
    <source>
        <tissue evidence="2">Leaf</tissue>
    </source>
</reference>
<dbReference type="EMBL" id="CP097506">
    <property type="protein sequence ID" value="URD94880.1"/>
    <property type="molecule type" value="Genomic_DNA"/>
</dbReference>
<accession>A0A9E7FG27</accession>
<feature type="region of interest" description="Disordered" evidence="1">
    <location>
        <begin position="20"/>
        <end position="45"/>
    </location>
</feature>
<dbReference type="Proteomes" id="UP001055439">
    <property type="component" value="Chromosome 4"/>
</dbReference>